<evidence type="ECO:0000313" key="3">
    <source>
        <dbReference type="Proteomes" id="UP000253862"/>
    </source>
</evidence>
<gene>
    <name evidence="2" type="ORF">CGC43_03610</name>
</gene>
<dbReference type="InterPro" id="IPR011990">
    <property type="entry name" value="TPR-like_helical_dom_sf"/>
</dbReference>
<feature type="transmembrane region" description="Helical" evidence="1">
    <location>
        <begin position="34"/>
        <end position="53"/>
    </location>
</feature>
<dbReference type="Pfam" id="PF01535">
    <property type="entry name" value="PPR"/>
    <property type="match status" value="1"/>
</dbReference>
<dbReference type="KEGG" id="foo:CGC45_03595"/>
<dbReference type="AlphaFoldDB" id="A0A345JQY4"/>
<accession>A0A345JQY4</accession>
<dbReference type="Pfam" id="PF13812">
    <property type="entry name" value="PPR_3"/>
    <property type="match status" value="1"/>
</dbReference>
<dbReference type="Proteomes" id="UP000253862">
    <property type="component" value="Chromosome"/>
</dbReference>
<keyword evidence="3" id="KW-1185">Reference proteome</keyword>
<dbReference type="PANTHER" id="PTHR46128">
    <property type="entry name" value="MITOCHONDRIAL GROUP I INTRON SPLICING FACTOR CCM1"/>
    <property type="match status" value="1"/>
</dbReference>
<keyword evidence="1" id="KW-1133">Transmembrane helix</keyword>
<proteinExistence type="predicted"/>
<dbReference type="NCBIfam" id="TIGR00756">
    <property type="entry name" value="PPR"/>
    <property type="match status" value="3"/>
</dbReference>
<dbReference type="Gene3D" id="1.25.40.10">
    <property type="entry name" value="Tetratricopeptide repeat domain"/>
    <property type="match status" value="1"/>
</dbReference>
<reference evidence="2 3" key="1">
    <citation type="submission" date="2017-07" db="EMBL/GenBank/DDBJ databases">
        <title>Complete genome sequences and comparative analysis of the novel pathogen Francisella opportunistica.</title>
        <authorList>
            <person name="Dietrich E.A."/>
            <person name="Kingry L.C."/>
            <person name="Petersen J.M."/>
        </authorList>
    </citation>
    <scope>NUCLEOTIDE SEQUENCE [LARGE SCALE GENOMIC DNA]</scope>
    <source>
        <strain evidence="2 3">14-2155</strain>
    </source>
</reference>
<protein>
    <recommendedName>
        <fullName evidence="4">Tetratricopeptide repeat protein</fullName>
    </recommendedName>
</protein>
<evidence type="ECO:0000313" key="2">
    <source>
        <dbReference type="EMBL" id="AXH29730.1"/>
    </source>
</evidence>
<evidence type="ECO:0008006" key="4">
    <source>
        <dbReference type="Google" id="ProtNLM"/>
    </source>
</evidence>
<dbReference type="PANTHER" id="PTHR46128:SF329">
    <property type="entry name" value="MITOCHONDRIAL GROUP I INTRON SPLICING FACTOR DMR1"/>
    <property type="match status" value="1"/>
</dbReference>
<sequence>MNLKLTATEILKSSALIQSIINLTFQKNMKEIKVLVMGSALIYLGLINFSYGMQKASTPSYLPVKSNVTKLYFLHVSIVIDYSNQNKGKYKKLSQTLKTKRSLNDINKFLRHNPNIDLVIANQLLHKLSFISYKDCKSLFQLIKYPDKYTYNTFIKAAGRNGEFKLAIQTFNDAKQKKQVNVVTYASFIDTAGKNGEFEQALQAFEEAKDYELANAVTYASFIDAAGRNGEFKQALQAFNDAKRYKLADAVTYASFINAAGKMVSLNKHYKHLMKLRMIN</sequence>
<dbReference type="SUPFAM" id="SSF81901">
    <property type="entry name" value="HCP-like"/>
    <property type="match status" value="1"/>
</dbReference>
<keyword evidence="1" id="KW-0472">Membrane</keyword>
<dbReference type="InterPro" id="IPR002885">
    <property type="entry name" value="PPR_rpt"/>
</dbReference>
<evidence type="ECO:0000256" key="1">
    <source>
        <dbReference type="SAM" id="Phobius"/>
    </source>
</evidence>
<dbReference type="EMBL" id="CP022375">
    <property type="protein sequence ID" value="AXH29730.1"/>
    <property type="molecule type" value="Genomic_DNA"/>
</dbReference>
<dbReference type="PROSITE" id="PS51375">
    <property type="entry name" value="PPR"/>
    <property type="match status" value="2"/>
</dbReference>
<keyword evidence="1" id="KW-0812">Transmembrane</keyword>
<organism evidence="2 3">
    <name type="scientific">Francisella opportunistica</name>
    <dbReference type="NCBI Taxonomy" id="2016517"/>
    <lineage>
        <taxon>Bacteria</taxon>
        <taxon>Pseudomonadati</taxon>
        <taxon>Pseudomonadota</taxon>
        <taxon>Gammaproteobacteria</taxon>
        <taxon>Thiotrichales</taxon>
        <taxon>Francisellaceae</taxon>
        <taxon>Francisella</taxon>
    </lineage>
</organism>
<name>A0A345JQY4_9GAMM</name>
<dbReference type="InterPro" id="IPR050872">
    <property type="entry name" value="PPR_P_subfamily"/>
</dbReference>